<keyword evidence="5" id="KW-0282">Flagellum</keyword>
<evidence type="ECO:0000256" key="5">
    <source>
        <dbReference type="ARBA" id="ARBA00022846"/>
    </source>
</evidence>
<gene>
    <name evidence="12" type="ORF">EXN66_Car015922</name>
</gene>
<dbReference type="InterPro" id="IPR032675">
    <property type="entry name" value="LRR_dom_sf"/>
</dbReference>
<dbReference type="InterPro" id="IPR001611">
    <property type="entry name" value="Leu-rich_rpt"/>
</dbReference>
<organism evidence="12 13">
    <name type="scientific">Channa argus</name>
    <name type="common">Northern snakehead</name>
    <name type="synonym">Ophicephalus argus</name>
    <dbReference type="NCBI Taxonomy" id="215402"/>
    <lineage>
        <taxon>Eukaryota</taxon>
        <taxon>Metazoa</taxon>
        <taxon>Chordata</taxon>
        <taxon>Craniata</taxon>
        <taxon>Vertebrata</taxon>
        <taxon>Euteleostomi</taxon>
        <taxon>Actinopterygii</taxon>
        <taxon>Neopterygii</taxon>
        <taxon>Teleostei</taxon>
        <taxon>Neoteleostei</taxon>
        <taxon>Acanthomorphata</taxon>
        <taxon>Anabantaria</taxon>
        <taxon>Anabantiformes</taxon>
        <taxon>Channoidei</taxon>
        <taxon>Channidae</taxon>
        <taxon>Channa</taxon>
    </lineage>
</organism>
<comment type="similarity">
    <text evidence="10">Belongs to the DRC3 family.</text>
</comment>
<dbReference type="InterPro" id="IPR050576">
    <property type="entry name" value="Cilia_flagella_integrity"/>
</dbReference>
<dbReference type="GO" id="GO:0005929">
    <property type="term" value="C:cilium"/>
    <property type="evidence" value="ECO:0007669"/>
    <property type="project" value="TreeGrafter"/>
</dbReference>
<sequence length="408" mass="47241">MSEFYGGSEPIVMDEEFLQKVAVEHTPQNLSGIIKREGIHFDEVLELSLEYRNILIIDNLREFTSLEKLYLNNNLIEKIEGLDRLINLTCLNLSFNKIQKIEGLESLQKLEVLNLANNRIAIIENMDKLEKLTHFCIANNLIEQLDNNITLQNVYVSPNANLISKVLYMRKFKNLFTLTLFGNPVSEADDYKLFIAAYFPNLTCLDYKIVNEKTLFNIGLAEHKLRETEVKTFFSGEAKTVADCQQKASQILAKFEQQHQQRIEELEQLSDSNAIKEKIRCCNDEINQLCKSFMSLEFLLVSQLENVRNIALATLEKIAKDNLVEDMSDDVRMLFTDKDTVMNALTAGHDNHLIKINDRETLLGTRLNAWKVALIKGIQDKQLKQHRMRFSDIHRYADYLREQLAKFL</sequence>
<evidence type="ECO:0000256" key="8">
    <source>
        <dbReference type="ARBA" id="ARBA00023212"/>
    </source>
</evidence>
<keyword evidence="7" id="KW-0969">Cilium</keyword>
<keyword evidence="13" id="KW-1185">Reference proteome</keyword>
<dbReference type="AlphaFoldDB" id="A0A6G1QCG6"/>
<evidence type="ECO:0000256" key="9">
    <source>
        <dbReference type="ARBA" id="ARBA00023273"/>
    </source>
</evidence>
<evidence type="ECO:0000256" key="3">
    <source>
        <dbReference type="ARBA" id="ARBA00022614"/>
    </source>
</evidence>
<reference evidence="13" key="2">
    <citation type="submission" date="2019-02" db="EMBL/GenBank/DDBJ databases">
        <title>Opniocepnalus argus Var Kimnra genome.</title>
        <authorList>
            <person name="Zhou C."/>
            <person name="Xiao S."/>
        </authorList>
    </citation>
    <scope>NUCLEOTIDE SEQUENCE [LARGE SCALE GENOMIC DNA]</scope>
</reference>
<evidence type="ECO:0000256" key="1">
    <source>
        <dbReference type="ARBA" id="ARBA00004611"/>
    </source>
</evidence>
<evidence type="ECO:0000256" key="11">
    <source>
        <dbReference type="ARBA" id="ARBA00040950"/>
    </source>
</evidence>
<dbReference type="Pfam" id="PF14580">
    <property type="entry name" value="LRR_9"/>
    <property type="match status" value="1"/>
</dbReference>
<dbReference type="Proteomes" id="UP000503349">
    <property type="component" value="Chromosome 15"/>
</dbReference>
<reference evidence="12 13" key="1">
    <citation type="submission" date="2019-02" db="EMBL/GenBank/DDBJ databases">
        <title>Opniocepnalus argus genome.</title>
        <authorList>
            <person name="Zhou C."/>
            <person name="Xiao S."/>
        </authorList>
    </citation>
    <scope>NUCLEOTIDE SEQUENCE [LARGE SCALE GENOMIC DNA]</scope>
    <source>
        <strain evidence="12">OARG1902GOOAL</strain>
        <tissue evidence="12">Muscle</tissue>
    </source>
</reference>
<dbReference type="SMART" id="SM00365">
    <property type="entry name" value="LRR_SD22"/>
    <property type="match status" value="4"/>
</dbReference>
<name>A0A6G1QCG6_CHAAH</name>
<evidence type="ECO:0000313" key="13">
    <source>
        <dbReference type="Proteomes" id="UP000503349"/>
    </source>
</evidence>
<keyword evidence="9" id="KW-0966">Cell projection</keyword>
<keyword evidence="3" id="KW-0433">Leucine-rich repeat</keyword>
<dbReference type="PANTHER" id="PTHR45973:SF12">
    <property type="entry name" value="DYNEIN REGULATORY COMPLEX SUBUNIT 3"/>
    <property type="match status" value="1"/>
</dbReference>
<keyword evidence="6" id="KW-0175">Coiled coil</keyword>
<comment type="subcellular location">
    <subcellularLocation>
        <location evidence="1">Cytoplasm</location>
        <location evidence="1">Cytoskeleton</location>
        <location evidence="1">Flagellum axoneme</location>
    </subcellularLocation>
</comment>
<keyword evidence="4" id="KW-0677">Repeat</keyword>
<dbReference type="PANTHER" id="PTHR45973">
    <property type="entry name" value="PROTEIN PHOSPHATASE 1 REGULATORY SUBUNIT SDS22-RELATED"/>
    <property type="match status" value="1"/>
</dbReference>
<evidence type="ECO:0000256" key="2">
    <source>
        <dbReference type="ARBA" id="ARBA00022490"/>
    </source>
</evidence>
<dbReference type="SUPFAM" id="SSF52058">
    <property type="entry name" value="L domain-like"/>
    <property type="match status" value="1"/>
</dbReference>
<dbReference type="PROSITE" id="PS51450">
    <property type="entry name" value="LRR"/>
    <property type="match status" value="3"/>
</dbReference>
<keyword evidence="8" id="KW-0206">Cytoskeleton</keyword>
<keyword evidence="2" id="KW-0963">Cytoplasm</keyword>
<dbReference type="EMBL" id="CM015726">
    <property type="protein sequence ID" value="KAF3700235.1"/>
    <property type="molecule type" value="Genomic_DNA"/>
</dbReference>
<accession>A0A6G1QCG6</accession>
<evidence type="ECO:0000313" key="12">
    <source>
        <dbReference type="EMBL" id="KAF3700235.1"/>
    </source>
</evidence>
<evidence type="ECO:0000256" key="4">
    <source>
        <dbReference type="ARBA" id="ARBA00022737"/>
    </source>
</evidence>
<evidence type="ECO:0000256" key="7">
    <source>
        <dbReference type="ARBA" id="ARBA00023069"/>
    </source>
</evidence>
<dbReference type="Gene3D" id="3.80.10.10">
    <property type="entry name" value="Ribonuclease Inhibitor"/>
    <property type="match status" value="2"/>
</dbReference>
<proteinExistence type="inferred from homology"/>
<evidence type="ECO:0000256" key="10">
    <source>
        <dbReference type="ARBA" id="ARBA00038378"/>
    </source>
</evidence>
<protein>
    <recommendedName>
        <fullName evidence="11">Dynein regulatory complex subunit 3</fullName>
    </recommendedName>
</protein>
<evidence type="ECO:0000256" key="6">
    <source>
        <dbReference type="ARBA" id="ARBA00023054"/>
    </source>
</evidence>